<feature type="transmembrane region" description="Helical" evidence="2">
    <location>
        <begin position="238"/>
        <end position="265"/>
    </location>
</feature>
<keyword evidence="2" id="KW-0472">Membrane</keyword>
<feature type="transmembrane region" description="Helical" evidence="2">
    <location>
        <begin position="185"/>
        <end position="206"/>
    </location>
</feature>
<feature type="region of interest" description="Disordered" evidence="1">
    <location>
        <begin position="345"/>
        <end position="369"/>
    </location>
</feature>
<gene>
    <name evidence="3" type="ORF">P691DRAFT_785820</name>
</gene>
<feature type="transmembrane region" description="Helical" evidence="2">
    <location>
        <begin position="160"/>
        <end position="179"/>
    </location>
</feature>
<evidence type="ECO:0000256" key="1">
    <source>
        <dbReference type="SAM" id="MobiDB-lite"/>
    </source>
</evidence>
<feature type="compositionally biased region" description="Polar residues" evidence="1">
    <location>
        <begin position="23"/>
        <end position="45"/>
    </location>
</feature>
<evidence type="ECO:0000313" key="4">
    <source>
        <dbReference type="Proteomes" id="UP000807342"/>
    </source>
</evidence>
<feature type="transmembrane region" description="Helical" evidence="2">
    <location>
        <begin position="96"/>
        <end position="118"/>
    </location>
</feature>
<proteinExistence type="predicted"/>
<comment type="caution">
    <text evidence="3">The sequence shown here is derived from an EMBL/GenBank/DDBJ whole genome shotgun (WGS) entry which is preliminary data.</text>
</comment>
<name>A0A9P6C0V7_9AGAR</name>
<evidence type="ECO:0000256" key="2">
    <source>
        <dbReference type="SAM" id="Phobius"/>
    </source>
</evidence>
<feature type="compositionally biased region" description="Basic and acidic residues" evidence="1">
    <location>
        <begin position="345"/>
        <end position="364"/>
    </location>
</feature>
<accession>A0A9P6C0V7</accession>
<dbReference type="Proteomes" id="UP000807342">
    <property type="component" value="Unassembled WGS sequence"/>
</dbReference>
<feature type="region of interest" description="Disordered" evidence="1">
    <location>
        <begin position="1"/>
        <end position="48"/>
    </location>
</feature>
<keyword evidence="4" id="KW-1185">Reference proteome</keyword>
<organism evidence="3 4">
    <name type="scientific">Macrolepiota fuliginosa MF-IS2</name>
    <dbReference type="NCBI Taxonomy" id="1400762"/>
    <lineage>
        <taxon>Eukaryota</taxon>
        <taxon>Fungi</taxon>
        <taxon>Dikarya</taxon>
        <taxon>Basidiomycota</taxon>
        <taxon>Agaricomycotina</taxon>
        <taxon>Agaricomycetes</taxon>
        <taxon>Agaricomycetidae</taxon>
        <taxon>Agaricales</taxon>
        <taxon>Agaricineae</taxon>
        <taxon>Agaricaceae</taxon>
        <taxon>Macrolepiota</taxon>
    </lineage>
</organism>
<sequence length="383" mass="42840">MNTPKPGDDTQSVTEPRRETENRNNGNARISSWGAQSDEGTTPSTPDLAPHVVVHIVSAPDIIVKGTPADTYGAQHTKRDSATSGLARKVFCSLKIVVTLLVIILTTIISLGVPYWYYRYYRLQKVKPKDMPEVTKTAYSHEEQWQTVIKRFKSQWKAGYTLSSGTLPIIFPMLAIFPITKCTWAFLLAAVALLSGLACLVITMLYRNHLDTFQQTAIMQIWSTTSQRGWTQLTTQRFWVFLSLPTIWLLNSICTLMAAIILSVWEQTSVPPDGCLTGHLHVFRATALTVVVPTDIALRSKERNTGVGTGFRGIRRFWGKVLDARLQRGFNFSWIVAHSRRNLTERKGEKPGHDVENKPERDSFHAGVSNKALISLPSSSSLV</sequence>
<evidence type="ECO:0000313" key="3">
    <source>
        <dbReference type="EMBL" id="KAF9445015.1"/>
    </source>
</evidence>
<dbReference type="AlphaFoldDB" id="A0A9P6C0V7"/>
<dbReference type="OrthoDB" id="3106416at2759"/>
<feature type="compositionally biased region" description="Polar residues" evidence="1">
    <location>
        <begin position="1"/>
        <end position="14"/>
    </location>
</feature>
<dbReference type="EMBL" id="MU151331">
    <property type="protein sequence ID" value="KAF9445015.1"/>
    <property type="molecule type" value="Genomic_DNA"/>
</dbReference>
<keyword evidence="2" id="KW-1133">Transmembrane helix</keyword>
<protein>
    <submittedName>
        <fullName evidence="3">Uncharacterized protein</fullName>
    </submittedName>
</protein>
<keyword evidence="2" id="KW-0812">Transmembrane</keyword>
<reference evidence="3" key="1">
    <citation type="submission" date="2020-11" db="EMBL/GenBank/DDBJ databases">
        <authorList>
            <consortium name="DOE Joint Genome Institute"/>
            <person name="Ahrendt S."/>
            <person name="Riley R."/>
            <person name="Andreopoulos W."/>
            <person name="Labutti K."/>
            <person name="Pangilinan J."/>
            <person name="Ruiz-Duenas F.J."/>
            <person name="Barrasa J.M."/>
            <person name="Sanchez-Garcia M."/>
            <person name="Camarero S."/>
            <person name="Miyauchi S."/>
            <person name="Serrano A."/>
            <person name="Linde D."/>
            <person name="Babiker R."/>
            <person name="Drula E."/>
            <person name="Ayuso-Fernandez I."/>
            <person name="Pacheco R."/>
            <person name="Padilla G."/>
            <person name="Ferreira P."/>
            <person name="Barriuso J."/>
            <person name="Kellner H."/>
            <person name="Castanera R."/>
            <person name="Alfaro M."/>
            <person name="Ramirez L."/>
            <person name="Pisabarro A.G."/>
            <person name="Kuo A."/>
            <person name="Tritt A."/>
            <person name="Lipzen A."/>
            <person name="He G."/>
            <person name="Yan M."/>
            <person name="Ng V."/>
            <person name="Cullen D."/>
            <person name="Martin F."/>
            <person name="Rosso M.-N."/>
            <person name="Henrissat B."/>
            <person name="Hibbett D."/>
            <person name="Martinez A.T."/>
            <person name="Grigoriev I.V."/>
        </authorList>
    </citation>
    <scope>NUCLEOTIDE SEQUENCE</scope>
    <source>
        <strain evidence="3">MF-IS2</strain>
    </source>
</reference>